<keyword evidence="12" id="KW-1185">Reference proteome</keyword>
<gene>
    <name evidence="11" type="ORF">ACFQDM_15280</name>
</gene>
<feature type="region of interest" description="Disordered" evidence="8">
    <location>
        <begin position="22"/>
        <end position="47"/>
    </location>
</feature>
<comment type="similarity">
    <text evidence="1 7">Belongs to the peptidase M3 family.</text>
</comment>
<feature type="signal peptide" evidence="9">
    <location>
        <begin position="1"/>
        <end position="17"/>
    </location>
</feature>
<evidence type="ECO:0000256" key="8">
    <source>
        <dbReference type="SAM" id="MobiDB-lite"/>
    </source>
</evidence>
<name>A0ABW1SDU2_9PROT</name>
<accession>A0ABW1SDU2</accession>
<dbReference type="Gene3D" id="1.10.1370.10">
    <property type="entry name" value="Neurolysin, domain 3"/>
    <property type="match status" value="1"/>
</dbReference>
<evidence type="ECO:0000256" key="6">
    <source>
        <dbReference type="ARBA" id="ARBA00023049"/>
    </source>
</evidence>
<organism evidence="11 12">
    <name type="scientific">Ponticaulis profundi</name>
    <dbReference type="NCBI Taxonomy" id="2665222"/>
    <lineage>
        <taxon>Bacteria</taxon>
        <taxon>Pseudomonadati</taxon>
        <taxon>Pseudomonadota</taxon>
        <taxon>Alphaproteobacteria</taxon>
        <taxon>Hyphomonadales</taxon>
        <taxon>Hyphomonadaceae</taxon>
        <taxon>Ponticaulis</taxon>
    </lineage>
</organism>
<evidence type="ECO:0000256" key="3">
    <source>
        <dbReference type="ARBA" id="ARBA00022723"/>
    </source>
</evidence>
<dbReference type="InterPro" id="IPR001567">
    <property type="entry name" value="Pept_M3A_M3B_dom"/>
</dbReference>
<keyword evidence="9" id="KW-0732">Signal</keyword>
<evidence type="ECO:0000256" key="2">
    <source>
        <dbReference type="ARBA" id="ARBA00022670"/>
    </source>
</evidence>
<keyword evidence="2 7" id="KW-0645">Protease</keyword>
<dbReference type="Gene3D" id="1.10.1370.40">
    <property type="match status" value="1"/>
</dbReference>
<dbReference type="PANTHER" id="PTHR43660:SF1">
    <property type="entry name" value="DIPEPTIDYL CARBOXYPEPTIDASE"/>
    <property type="match status" value="1"/>
</dbReference>
<evidence type="ECO:0000256" key="5">
    <source>
        <dbReference type="ARBA" id="ARBA00022833"/>
    </source>
</evidence>
<evidence type="ECO:0000256" key="4">
    <source>
        <dbReference type="ARBA" id="ARBA00022801"/>
    </source>
</evidence>
<keyword evidence="3 7" id="KW-0479">Metal-binding</keyword>
<evidence type="ECO:0000256" key="7">
    <source>
        <dbReference type="RuleBase" id="RU003435"/>
    </source>
</evidence>
<dbReference type="Proteomes" id="UP001596303">
    <property type="component" value="Unassembled WGS sequence"/>
</dbReference>
<dbReference type="Gene3D" id="3.40.390.10">
    <property type="entry name" value="Collagenase (Catalytic Domain)"/>
    <property type="match status" value="1"/>
</dbReference>
<dbReference type="PROSITE" id="PS51257">
    <property type="entry name" value="PROKAR_LIPOPROTEIN"/>
    <property type="match status" value="1"/>
</dbReference>
<dbReference type="InterPro" id="IPR045090">
    <property type="entry name" value="Pept_M3A_M3B"/>
</dbReference>
<dbReference type="InterPro" id="IPR024079">
    <property type="entry name" value="MetalloPept_cat_dom_sf"/>
</dbReference>
<comment type="caution">
    <text evidence="11">The sequence shown here is derived from an EMBL/GenBank/DDBJ whole genome shotgun (WGS) entry which is preliminary data.</text>
</comment>
<evidence type="ECO:0000259" key="10">
    <source>
        <dbReference type="Pfam" id="PF01432"/>
    </source>
</evidence>
<keyword evidence="6 7" id="KW-0482">Metalloprotease</keyword>
<dbReference type="SUPFAM" id="SSF55486">
    <property type="entry name" value="Metalloproteases ('zincins'), catalytic domain"/>
    <property type="match status" value="1"/>
</dbReference>
<reference evidence="12" key="1">
    <citation type="journal article" date="2019" name="Int. J. Syst. Evol. Microbiol.">
        <title>The Global Catalogue of Microorganisms (GCM) 10K type strain sequencing project: providing services to taxonomists for standard genome sequencing and annotation.</title>
        <authorList>
            <consortium name="The Broad Institute Genomics Platform"/>
            <consortium name="The Broad Institute Genome Sequencing Center for Infectious Disease"/>
            <person name="Wu L."/>
            <person name="Ma J."/>
        </authorList>
    </citation>
    <scope>NUCLEOTIDE SEQUENCE [LARGE SCALE GENOMIC DNA]</scope>
    <source>
        <strain evidence="12">CGMCC-1.15741</strain>
    </source>
</reference>
<dbReference type="InterPro" id="IPR024077">
    <property type="entry name" value="Neurolysin/TOP_dom2"/>
</dbReference>
<keyword evidence="4 7" id="KW-0378">Hydrolase</keyword>
<dbReference type="PANTHER" id="PTHR43660">
    <property type="entry name" value="DIPEPTIDYL CARBOXYPEPTIDASE"/>
    <property type="match status" value="1"/>
</dbReference>
<evidence type="ECO:0000313" key="12">
    <source>
        <dbReference type="Proteomes" id="UP001596303"/>
    </source>
</evidence>
<evidence type="ECO:0000256" key="9">
    <source>
        <dbReference type="SAM" id="SignalP"/>
    </source>
</evidence>
<dbReference type="Pfam" id="PF01432">
    <property type="entry name" value="Peptidase_M3"/>
    <property type="match status" value="1"/>
</dbReference>
<sequence length="728" mass="82122">MLKNWLFATVTATALLAACSNETKTETTPSEPVAEETSPATSDNPLLAEWDTPFGIPPFGEIENDDYMPALEQGIEELRAEIDAIVSSEEPATFENTILALETSGETLGRVSSVFGNVTATDTNDVLRGMEAEFYKRITAERDAIYLNDALFERVKSVYEDLPELELDRQAERLVELTYRDFQRRGAELSAEDKERVKEINARLSEIGTKFSQNLVAETNGFELLITDEANLSGLSESLINSGRAAAEAKGKEGWLYNLNRSTYEAFMTQADSRDLRKKLFDGYRFRAANGGPNDSGELILETVRLRAEKAQLMGYENHAAFQLETRMAKTPQQAIDFLLLVWEPGLARAKEELADMQALVDASEDQYKVEGHDWWYLAEKVRQDKYAFDDSQLKPYFELSAMRDSVFEVSKKLFNIEFEPLDDVPLWNDTVVPFKVSNPDGSLIGVFMADNYARDSKRGGAWMSGYRGASEIDGEVVRPIVTNNLNLIQPAEGDPTLLSFDEVETLYHEFGHALHGLLTTIRYERMSGVGGPRDYTEFPAQIMEHWAGEPEVLTAYAKHYETGEPIPMELVEKMQAAANFNEGFRTTEYIAASLLDLRWHMLTPEEAAAITDPREFERQVLEEYGLIPEIEPRYRSPYFSHVFSGGYSAGYYAYLWSEILDSDGFAAFKKSGDIFNPDLAKKLKQNVYEAGEIEEADELYRRFRGADPSPEPLLRNRGFLSEDDGES</sequence>
<comment type="cofactor">
    <cofactor evidence="7">
        <name>Zn(2+)</name>
        <dbReference type="ChEBI" id="CHEBI:29105"/>
    </cofactor>
    <text evidence="7">Binds 1 zinc ion.</text>
</comment>
<proteinExistence type="inferred from homology"/>
<feature type="domain" description="Peptidase M3A/M3B catalytic" evidence="10">
    <location>
        <begin position="267"/>
        <end position="719"/>
    </location>
</feature>
<dbReference type="InterPro" id="IPR034005">
    <property type="entry name" value="M3A_DCP"/>
</dbReference>
<protein>
    <submittedName>
        <fullName evidence="11">M3 family metallopeptidase</fullName>
    </submittedName>
</protein>
<feature type="region of interest" description="Disordered" evidence="8">
    <location>
        <begin position="705"/>
        <end position="728"/>
    </location>
</feature>
<evidence type="ECO:0000256" key="1">
    <source>
        <dbReference type="ARBA" id="ARBA00006040"/>
    </source>
</evidence>
<dbReference type="RefSeq" id="WP_377380514.1">
    <property type="nucleotide sequence ID" value="NZ_JBHSSW010000033.1"/>
</dbReference>
<keyword evidence="5 7" id="KW-0862">Zinc</keyword>
<feature type="chain" id="PRO_5046281552" evidence="9">
    <location>
        <begin position="18"/>
        <end position="728"/>
    </location>
</feature>
<dbReference type="CDD" id="cd06456">
    <property type="entry name" value="M3A_DCP"/>
    <property type="match status" value="1"/>
</dbReference>
<dbReference type="EMBL" id="JBHSSW010000033">
    <property type="protein sequence ID" value="MFC6199447.1"/>
    <property type="molecule type" value="Genomic_DNA"/>
</dbReference>
<evidence type="ECO:0000313" key="11">
    <source>
        <dbReference type="EMBL" id="MFC6199447.1"/>
    </source>
</evidence>